<gene>
    <name evidence="2" type="ORF">UFOPK2656_01805</name>
    <name evidence="3" type="ORF">UFOPK3099_01757</name>
    <name evidence="4" type="ORF">UFOPK3267_00366</name>
    <name evidence="5" type="ORF">UFOPK3651_02020</name>
    <name evidence="6" type="ORF">UFOPK3931_00058</name>
    <name evidence="1" type="ORF">UFOPK4189_01893</name>
</gene>
<dbReference type="InterPro" id="IPR009057">
    <property type="entry name" value="Homeodomain-like_sf"/>
</dbReference>
<evidence type="ECO:0000313" key="1">
    <source>
        <dbReference type="EMBL" id="CAB4364126.1"/>
    </source>
</evidence>
<dbReference type="EMBL" id="CAFBOL010000001">
    <property type="protein sequence ID" value="CAB4970396.1"/>
    <property type="molecule type" value="Genomic_DNA"/>
</dbReference>
<evidence type="ECO:0000313" key="3">
    <source>
        <dbReference type="EMBL" id="CAB4826968.1"/>
    </source>
</evidence>
<dbReference type="EMBL" id="CAESGF010000010">
    <property type="protein sequence ID" value="CAB4364126.1"/>
    <property type="molecule type" value="Genomic_DNA"/>
</dbReference>
<dbReference type="EMBL" id="CAFBIY010000012">
    <property type="protein sequence ID" value="CAB4846911.1"/>
    <property type="molecule type" value="Genomic_DNA"/>
</dbReference>
<evidence type="ECO:0000313" key="6">
    <source>
        <dbReference type="EMBL" id="CAB4970396.1"/>
    </source>
</evidence>
<evidence type="ECO:0000313" key="5">
    <source>
        <dbReference type="EMBL" id="CAB4939080.1"/>
    </source>
</evidence>
<evidence type="ECO:0000313" key="2">
    <source>
        <dbReference type="EMBL" id="CAB4726474.1"/>
    </source>
</evidence>
<dbReference type="SUPFAM" id="SSF46689">
    <property type="entry name" value="Homeodomain-like"/>
    <property type="match status" value="1"/>
</dbReference>
<proteinExistence type="predicted"/>
<dbReference type="AlphaFoldDB" id="A0A6J7A375"/>
<evidence type="ECO:0000313" key="4">
    <source>
        <dbReference type="EMBL" id="CAB4846911.1"/>
    </source>
</evidence>
<sequence length="324" mass="35492">MASLSDGGVAGISPAFDSCSLTEVAVVALASLPVGHAWRAHGLDDARVTALAARYPQLPPVLVRRDDLLVVDGAHTVAAARRLGMQVAHVRWFDGTWVDAAEAFVTRNSIANSLPLSTEDRRAVIHSTLHAEPTWSDRRIAQVCGVSPKMIARIRSAAPSLRPAHAVGEKRVGRDGRARPVRAGAMRVLIAQMLDEQPDASLRTVASALGVSPETVRSVRRDREVGQESRMVGWHGSSTAFDELALVRIRRESPAPWRGDHAFKSTSAGEEFIGWFEATNIGDEPCRADDVPLSRIYEIADEARRRATFWSEFADSIERRARRR</sequence>
<dbReference type="EMBL" id="CAFAAV010000141">
    <property type="protein sequence ID" value="CAB4826968.1"/>
    <property type="molecule type" value="Genomic_DNA"/>
</dbReference>
<name>A0A6J7A375_9ZZZZ</name>
<reference evidence="3" key="1">
    <citation type="submission" date="2020-05" db="EMBL/GenBank/DDBJ databases">
        <authorList>
            <person name="Chiriac C."/>
            <person name="Salcher M."/>
            <person name="Ghai R."/>
            <person name="Kavagutti S V."/>
        </authorList>
    </citation>
    <scope>NUCLEOTIDE SEQUENCE</scope>
</reference>
<accession>A0A6J7A375</accession>
<dbReference type="EMBL" id="CAFBMT010000011">
    <property type="protein sequence ID" value="CAB4939080.1"/>
    <property type="molecule type" value="Genomic_DNA"/>
</dbReference>
<protein>
    <submittedName>
        <fullName evidence="3">Unannotated protein</fullName>
    </submittedName>
</protein>
<dbReference type="EMBL" id="CAEZYF010000010">
    <property type="protein sequence ID" value="CAB4726474.1"/>
    <property type="molecule type" value="Genomic_DNA"/>
</dbReference>
<organism evidence="3">
    <name type="scientific">freshwater metagenome</name>
    <dbReference type="NCBI Taxonomy" id="449393"/>
    <lineage>
        <taxon>unclassified sequences</taxon>
        <taxon>metagenomes</taxon>
        <taxon>ecological metagenomes</taxon>
    </lineage>
</organism>